<sequence length="185" mass="20296">MSAGNVAEEAENASQKTVDELSPLVEEIAIPSVTQLHKVGVKFCPAKGGIESINFNKSSGKFYLPVIHLDDNSEVVIRNLMAYEACIASEMMVFTLYTEMMNGIIDNEEDVGILREAGIIVNRLKSDGEVATLWNGISLMNVTMKKYAFASWPCLTFLAANILILMSTLQAACSVYNCSKIFKAR</sequence>
<reference evidence="2 3" key="1">
    <citation type="submission" date="2019-06" db="EMBL/GenBank/DDBJ databases">
        <title>A chromosomal-level reference genome of Carpinus fangiana (Coryloideae, Betulaceae).</title>
        <authorList>
            <person name="Yang X."/>
            <person name="Wang Z."/>
            <person name="Zhang L."/>
            <person name="Hao G."/>
            <person name="Liu J."/>
            <person name="Yang Y."/>
        </authorList>
    </citation>
    <scope>NUCLEOTIDE SEQUENCE [LARGE SCALE GENOMIC DNA]</scope>
    <source>
        <strain evidence="2">Cfa_2016G</strain>
        <tissue evidence="2">Leaf</tissue>
    </source>
</reference>
<evidence type="ECO:0000313" key="3">
    <source>
        <dbReference type="Proteomes" id="UP000327013"/>
    </source>
</evidence>
<organism evidence="2 3">
    <name type="scientific">Carpinus fangiana</name>
    <dbReference type="NCBI Taxonomy" id="176857"/>
    <lineage>
        <taxon>Eukaryota</taxon>
        <taxon>Viridiplantae</taxon>
        <taxon>Streptophyta</taxon>
        <taxon>Embryophyta</taxon>
        <taxon>Tracheophyta</taxon>
        <taxon>Spermatophyta</taxon>
        <taxon>Magnoliopsida</taxon>
        <taxon>eudicotyledons</taxon>
        <taxon>Gunneridae</taxon>
        <taxon>Pentapetalae</taxon>
        <taxon>rosids</taxon>
        <taxon>fabids</taxon>
        <taxon>Fagales</taxon>
        <taxon>Betulaceae</taxon>
        <taxon>Carpinus</taxon>
    </lineage>
</organism>
<dbReference type="Proteomes" id="UP000327013">
    <property type="component" value="Chromosome 5"/>
</dbReference>
<keyword evidence="1" id="KW-0472">Membrane</keyword>
<evidence type="ECO:0000256" key="1">
    <source>
        <dbReference type="SAM" id="Phobius"/>
    </source>
</evidence>
<dbReference type="AlphaFoldDB" id="A0A5N6R5P4"/>
<dbReference type="OrthoDB" id="2356035at2759"/>
<evidence type="ECO:0000313" key="2">
    <source>
        <dbReference type="EMBL" id="KAE8056329.1"/>
    </source>
</evidence>
<name>A0A5N6R5P4_9ROSI</name>
<feature type="transmembrane region" description="Helical" evidence="1">
    <location>
        <begin position="147"/>
        <end position="169"/>
    </location>
</feature>
<proteinExistence type="predicted"/>
<gene>
    <name evidence="2" type="ORF">FH972_013110</name>
</gene>
<dbReference type="InterPro" id="IPR004158">
    <property type="entry name" value="DUF247_pln"/>
</dbReference>
<keyword evidence="1" id="KW-0812">Transmembrane</keyword>
<protein>
    <submittedName>
        <fullName evidence="2">Uncharacterized protein</fullName>
    </submittedName>
</protein>
<keyword evidence="3" id="KW-1185">Reference proteome</keyword>
<keyword evidence="1" id="KW-1133">Transmembrane helix</keyword>
<dbReference type="Pfam" id="PF03140">
    <property type="entry name" value="DUF247"/>
    <property type="match status" value="1"/>
</dbReference>
<dbReference type="PANTHER" id="PTHR31549">
    <property type="entry name" value="PROTEIN, PUTATIVE (DUF247)-RELATED-RELATED"/>
    <property type="match status" value="1"/>
</dbReference>
<dbReference type="PANTHER" id="PTHR31549:SF313">
    <property type="match status" value="1"/>
</dbReference>
<accession>A0A5N6R5P4</accession>
<dbReference type="EMBL" id="CM017325">
    <property type="protein sequence ID" value="KAE8056329.1"/>
    <property type="molecule type" value="Genomic_DNA"/>
</dbReference>